<feature type="region of interest" description="Disordered" evidence="1">
    <location>
        <begin position="39"/>
        <end position="70"/>
    </location>
</feature>
<sequence>MFHRVDGNGSFRKVDIRSGMEKRVGNSREWMMKNGVSCRSDGSSVGVELNHRPRAGRSYPIRPPPRNLSTAEPGIKEFKVSILNGTWSMISLGNGGVLGIPSLPYQDSQEMNLEAVRHAVVGCRWGRSLESHEL</sequence>
<protein>
    <submittedName>
        <fullName evidence="2">Uncharacterized protein</fullName>
    </submittedName>
</protein>
<evidence type="ECO:0000256" key="1">
    <source>
        <dbReference type="SAM" id="MobiDB-lite"/>
    </source>
</evidence>
<evidence type="ECO:0000313" key="2">
    <source>
        <dbReference type="EMBL" id="CAD9234834.1"/>
    </source>
</evidence>
<dbReference type="AlphaFoldDB" id="A0A7S1THJ3"/>
<name>A0A7S1THJ3_9RHOD</name>
<gene>
    <name evidence="2" type="ORF">CCAE0312_LOCUS6924</name>
</gene>
<accession>A0A7S1THJ3</accession>
<proteinExistence type="predicted"/>
<dbReference type="EMBL" id="HBGH01012432">
    <property type="protein sequence ID" value="CAD9234834.1"/>
    <property type="molecule type" value="Transcribed_RNA"/>
</dbReference>
<organism evidence="2">
    <name type="scientific">Compsopogon caeruleus</name>
    <dbReference type="NCBI Taxonomy" id="31354"/>
    <lineage>
        <taxon>Eukaryota</taxon>
        <taxon>Rhodophyta</taxon>
        <taxon>Compsopogonophyceae</taxon>
        <taxon>Compsopogonales</taxon>
        <taxon>Compsopogonaceae</taxon>
        <taxon>Compsopogon</taxon>
    </lineage>
</organism>
<reference evidence="2" key="1">
    <citation type="submission" date="2021-01" db="EMBL/GenBank/DDBJ databases">
        <authorList>
            <person name="Corre E."/>
            <person name="Pelletier E."/>
            <person name="Niang G."/>
            <person name="Scheremetjew M."/>
            <person name="Finn R."/>
            <person name="Kale V."/>
            <person name="Holt S."/>
            <person name="Cochrane G."/>
            <person name="Meng A."/>
            <person name="Brown T."/>
            <person name="Cohen L."/>
        </authorList>
    </citation>
    <scope>NUCLEOTIDE SEQUENCE</scope>
    <source>
        <strain evidence="2">SAG 36.94</strain>
    </source>
</reference>